<dbReference type="Pfam" id="PF00249">
    <property type="entry name" value="Myb_DNA-binding"/>
    <property type="match status" value="1"/>
</dbReference>
<keyword evidence="9" id="KW-1185">Reference proteome</keyword>
<evidence type="ECO:0000256" key="4">
    <source>
        <dbReference type="ARBA" id="ARBA00023163"/>
    </source>
</evidence>
<comment type="subcellular location">
    <subcellularLocation>
        <location evidence="1">Nucleus</location>
    </subcellularLocation>
</comment>
<feature type="region of interest" description="Disordered" evidence="6">
    <location>
        <begin position="114"/>
        <end position="148"/>
    </location>
</feature>
<protein>
    <submittedName>
        <fullName evidence="8">Two-component response regulator ARR2</fullName>
    </submittedName>
</protein>
<keyword evidence="5" id="KW-0539">Nucleus</keyword>
<dbReference type="PROSITE" id="PS51294">
    <property type="entry name" value="HTH_MYB"/>
    <property type="match status" value="1"/>
</dbReference>
<dbReference type="FunFam" id="1.10.10.60:FF:000007">
    <property type="entry name" value="Two-component response regulator"/>
    <property type="match status" value="1"/>
</dbReference>
<dbReference type="Gene3D" id="1.10.10.60">
    <property type="entry name" value="Homeodomain-like"/>
    <property type="match status" value="1"/>
</dbReference>
<evidence type="ECO:0000256" key="1">
    <source>
        <dbReference type="ARBA" id="ARBA00004123"/>
    </source>
</evidence>
<dbReference type="SUPFAM" id="SSF46689">
    <property type="entry name" value="Homeodomain-like"/>
    <property type="match status" value="1"/>
</dbReference>
<dbReference type="NCBIfam" id="TIGR01557">
    <property type="entry name" value="myb_SHAQKYF"/>
    <property type="match status" value="1"/>
</dbReference>
<evidence type="ECO:0000256" key="6">
    <source>
        <dbReference type="SAM" id="MobiDB-lite"/>
    </source>
</evidence>
<dbReference type="AlphaFoldDB" id="A0A2I0WAX0"/>
<evidence type="ECO:0000256" key="5">
    <source>
        <dbReference type="ARBA" id="ARBA00023242"/>
    </source>
</evidence>
<dbReference type="InterPro" id="IPR017930">
    <property type="entry name" value="Myb_dom"/>
</dbReference>
<keyword evidence="3" id="KW-0238">DNA-binding</keyword>
<dbReference type="PANTHER" id="PTHR31442">
    <property type="entry name" value="HOMEODOMAIN-LIKE SUPERFAMILY PROTEIN-RELATED"/>
    <property type="match status" value="1"/>
</dbReference>
<dbReference type="GO" id="GO:0005634">
    <property type="term" value="C:nucleus"/>
    <property type="evidence" value="ECO:0007669"/>
    <property type="project" value="UniProtKB-SubCell"/>
</dbReference>
<dbReference type="InterPro" id="IPR006447">
    <property type="entry name" value="Myb_dom_plants"/>
</dbReference>
<evidence type="ECO:0000256" key="3">
    <source>
        <dbReference type="ARBA" id="ARBA00023125"/>
    </source>
</evidence>
<keyword evidence="4" id="KW-0804">Transcription</keyword>
<dbReference type="InterPro" id="IPR044841">
    <property type="entry name" value="LUX/BOA-like"/>
</dbReference>
<dbReference type="GO" id="GO:0003700">
    <property type="term" value="F:DNA-binding transcription factor activity"/>
    <property type="evidence" value="ECO:0007669"/>
    <property type="project" value="InterPro"/>
</dbReference>
<dbReference type="InterPro" id="IPR001005">
    <property type="entry name" value="SANT/Myb"/>
</dbReference>
<reference evidence="8 9" key="1">
    <citation type="journal article" date="2016" name="Sci. Rep.">
        <title>The Dendrobium catenatum Lindl. genome sequence provides insights into polysaccharide synthase, floral development and adaptive evolution.</title>
        <authorList>
            <person name="Zhang G.Q."/>
            <person name="Xu Q."/>
            <person name="Bian C."/>
            <person name="Tsai W.C."/>
            <person name="Yeh C.M."/>
            <person name="Liu K.W."/>
            <person name="Yoshida K."/>
            <person name="Zhang L.S."/>
            <person name="Chang S.B."/>
            <person name="Chen F."/>
            <person name="Shi Y."/>
            <person name="Su Y.Y."/>
            <person name="Zhang Y.Q."/>
            <person name="Chen L.J."/>
            <person name="Yin Y."/>
            <person name="Lin M."/>
            <person name="Huang H."/>
            <person name="Deng H."/>
            <person name="Wang Z.W."/>
            <person name="Zhu S.L."/>
            <person name="Zhao X."/>
            <person name="Deng C."/>
            <person name="Niu S.C."/>
            <person name="Huang J."/>
            <person name="Wang M."/>
            <person name="Liu G.H."/>
            <person name="Yang H.J."/>
            <person name="Xiao X.J."/>
            <person name="Hsiao Y.Y."/>
            <person name="Wu W.L."/>
            <person name="Chen Y.Y."/>
            <person name="Mitsuda N."/>
            <person name="Ohme-Takagi M."/>
            <person name="Luo Y.B."/>
            <person name="Van de Peer Y."/>
            <person name="Liu Z.J."/>
        </authorList>
    </citation>
    <scope>NUCLEOTIDE SEQUENCE [LARGE SCALE GENOMIC DNA]</scope>
    <source>
        <tissue evidence="8">The whole plant</tissue>
    </source>
</reference>
<feature type="region of interest" description="Disordered" evidence="6">
    <location>
        <begin position="1"/>
        <end position="30"/>
    </location>
</feature>
<gene>
    <name evidence="8" type="primary">ARR2</name>
    <name evidence="8" type="ORF">MA16_Dca017118</name>
</gene>
<evidence type="ECO:0000259" key="7">
    <source>
        <dbReference type="PROSITE" id="PS51294"/>
    </source>
</evidence>
<dbReference type="Proteomes" id="UP000233837">
    <property type="component" value="Unassembled WGS sequence"/>
</dbReference>
<evidence type="ECO:0000313" key="8">
    <source>
        <dbReference type="EMBL" id="PKU72800.1"/>
    </source>
</evidence>
<dbReference type="EMBL" id="KZ502803">
    <property type="protein sequence ID" value="PKU72800.1"/>
    <property type="molecule type" value="Genomic_DNA"/>
</dbReference>
<dbReference type="InterPro" id="IPR009057">
    <property type="entry name" value="Homeodomain-like_sf"/>
</dbReference>
<dbReference type="PANTHER" id="PTHR31442:SF21">
    <property type="entry name" value="TRANSCRIPTION FACTOR BOA-RELATED"/>
    <property type="match status" value="1"/>
</dbReference>
<sequence length="343" mass="37223">MGKDANQNVVGIDGEGGSDEDRIIDWEDGLPSGDDLTPLSLPLVPPALASAFSIPPAELKTMLEVHRASQHTISSLSVRRKPSASSPLNGSLKPLASGGAADDGNCFMVLEAEDPEESPLSETSGRLPELGPEEAVDSSALHGENSVDDQRALKRPRLVWTPQLHKRFVDVIAHLGIKNAVPKTIMQLMNVDGLTRENVASHLQKYRLYLKRMQGFSNEGPSSSDHVFASTTVQQNLQELQQQPRPPSMPMPYNVPTMIPMPIYAIPHHPSHGVVPLNNHQGGMSCHGFDAHNPYGANNWAVKLEPISSLVTEFAFVLQACDLIDYAEEITSSATMVTLSCFL</sequence>
<feature type="domain" description="HTH myb-type" evidence="7">
    <location>
        <begin position="160"/>
        <end position="211"/>
    </location>
</feature>
<accession>A0A2I0WAX0</accession>
<name>A0A2I0WAX0_9ASPA</name>
<proteinExistence type="predicted"/>
<evidence type="ECO:0000256" key="2">
    <source>
        <dbReference type="ARBA" id="ARBA00023015"/>
    </source>
</evidence>
<reference evidence="8 9" key="2">
    <citation type="journal article" date="2017" name="Nature">
        <title>The Apostasia genome and the evolution of orchids.</title>
        <authorList>
            <person name="Zhang G.Q."/>
            <person name="Liu K.W."/>
            <person name="Li Z."/>
            <person name="Lohaus R."/>
            <person name="Hsiao Y.Y."/>
            <person name="Niu S.C."/>
            <person name="Wang J.Y."/>
            <person name="Lin Y.C."/>
            <person name="Xu Q."/>
            <person name="Chen L.J."/>
            <person name="Yoshida K."/>
            <person name="Fujiwara S."/>
            <person name="Wang Z.W."/>
            <person name="Zhang Y.Q."/>
            <person name="Mitsuda N."/>
            <person name="Wang M."/>
            <person name="Liu G.H."/>
            <person name="Pecoraro L."/>
            <person name="Huang H.X."/>
            <person name="Xiao X.J."/>
            <person name="Lin M."/>
            <person name="Wu X.Y."/>
            <person name="Wu W.L."/>
            <person name="Chen Y.Y."/>
            <person name="Chang S.B."/>
            <person name="Sakamoto S."/>
            <person name="Ohme-Takagi M."/>
            <person name="Yagi M."/>
            <person name="Zeng S.J."/>
            <person name="Shen C.Y."/>
            <person name="Yeh C.M."/>
            <person name="Luo Y.B."/>
            <person name="Tsai W.C."/>
            <person name="Van de Peer Y."/>
            <person name="Liu Z.J."/>
        </authorList>
    </citation>
    <scope>NUCLEOTIDE SEQUENCE [LARGE SCALE GENOMIC DNA]</scope>
    <source>
        <tissue evidence="8">The whole plant</tissue>
    </source>
</reference>
<dbReference type="GO" id="GO:0003677">
    <property type="term" value="F:DNA binding"/>
    <property type="evidence" value="ECO:0007669"/>
    <property type="project" value="UniProtKB-KW"/>
</dbReference>
<keyword evidence="2" id="KW-0805">Transcription regulation</keyword>
<dbReference type="STRING" id="906689.A0A2I0WAX0"/>
<organism evidence="8 9">
    <name type="scientific">Dendrobium catenatum</name>
    <dbReference type="NCBI Taxonomy" id="906689"/>
    <lineage>
        <taxon>Eukaryota</taxon>
        <taxon>Viridiplantae</taxon>
        <taxon>Streptophyta</taxon>
        <taxon>Embryophyta</taxon>
        <taxon>Tracheophyta</taxon>
        <taxon>Spermatophyta</taxon>
        <taxon>Magnoliopsida</taxon>
        <taxon>Liliopsida</taxon>
        <taxon>Asparagales</taxon>
        <taxon>Orchidaceae</taxon>
        <taxon>Epidendroideae</taxon>
        <taxon>Malaxideae</taxon>
        <taxon>Dendrobiinae</taxon>
        <taxon>Dendrobium</taxon>
    </lineage>
</organism>
<evidence type="ECO:0000313" key="9">
    <source>
        <dbReference type="Proteomes" id="UP000233837"/>
    </source>
</evidence>
<feature type="compositionally biased region" description="Polar residues" evidence="6">
    <location>
        <begin position="71"/>
        <end position="89"/>
    </location>
</feature>
<feature type="region of interest" description="Disordered" evidence="6">
    <location>
        <begin position="71"/>
        <end position="97"/>
    </location>
</feature>